<evidence type="ECO:0000313" key="3">
    <source>
        <dbReference type="Proteomes" id="UP000007843"/>
    </source>
</evidence>
<name>A0A0H3H2F5_KLEM8</name>
<accession>A0A0H3H2F5</accession>
<organism evidence="2 3">
    <name type="scientific">Klebsiella michiganensis (strain ATCC 8724 / DSM 4798 / JCM 20051 / NBRC 3318 / NRRL B-199 / KCTC 1686 / BUCSAV 143 / CCM 1901)</name>
    <dbReference type="NCBI Taxonomy" id="1006551"/>
    <lineage>
        <taxon>Bacteria</taxon>
        <taxon>Pseudomonadati</taxon>
        <taxon>Pseudomonadota</taxon>
        <taxon>Gammaproteobacteria</taxon>
        <taxon>Enterobacterales</taxon>
        <taxon>Enterobacteriaceae</taxon>
        <taxon>Klebsiella/Raoultella group</taxon>
        <taxon>Klebsiella</taxon>
    </lineage>
</organism>
<keyword evidence="1" id="KW-0812">Transmembrane</keyword>
<dbReference type="AlphaFoldDB" id="A0A0H3H2F5"/>
<dbReference type="HOGENOM" id="CLU_2553751_0_0_6"/>
<reference evidence="2 3" key="1">
    <citation type="journal article" date="2012" name="J. Bacteriol.">
        <title>Complete genome sequence of Klebsiella oxytoca KCTC 1686, used in production of 2,3-butanediol.</title>
        <authorList>
            <person name="Shin S.H."/>
            <person name="Kim S."/>
            <person name="Kim J.Y."/>
            <person name="Lee S."/>
            <person name="Um Y."/>
            <person name="Oh M.K."/>
            <person name="Kim Y.R."/>
            <person name="Lee J."/>
            <person name="Yang K.S."/>
        </authorList>
    </citation>
    <scope>NUCLEOTIDE SEQUENCE [LARGE SCALE GENOMIC DNA]</scope>
    <source>
        <strain evidence="3">ATCC 8724 / DSM 4798 / JCM 20051 / NBRC 3318 / NRRL B-199 / KCTC 1686</strain>
    </source>
</reference>
<sequence length="82" mass="9790">MQILHVNNIRVPSAGHQAAKISCLIGYFDKKKFFGEIDKPFIKVTNKYYPYRLQIAIFCYVNEMLFYFTYKDNIKNIMRIVN</sequence>
<dbReference type="KEGG" id="kox:KOX_00370"/>
<keyword evidence="1" id="KW-1133">Transmembrane helix</keyword>
<feature type="transmembrane region" description="Helical" evidence="1">
    <location>
        <begin position="51"/>
        <end position="70"/>
    </location>
</feature>
<dbReference type="EMBL" id="CP003218">
    <property type="protein sequence ID" value="AEX01821.1"/>
    <property type="molecule type" value="Genomic_DNA"/>
</dbReference>
<gene>
    <name evidence="2" type="ordered locus">KOX_00370</name>
</gene>
<protein>
    <submittedName>
        <fullName evidence="2">Uncharacterized protein</fullName>
    </submittedName>
</protein>
<dbReference type="PATRIC" id="fig|1006551.4.peg.69"/>
<proteinExistence type="predicted"/>
<evidence type="ECO:0000256" key="1">
    <source>
        <dbReference type="SAM" id="Phobius"/>
    </source>
</evidence>
<keyword evidence="1" id="KW-0472">Membrane</keyword>
<dbReference type="Proteomes" id="UP000007843">
    <property type="component" value="Chromosome"/>
</dbReference>
<evidence type="ECO:0000313" key="2">
    <source>
        <dbReference type="EMBL" id="AEX01821.1"/>
    </source>
</evidence>